<accession>A0A1M6YBC4</accession>
<keyword evidence="4 10" id="KW-0812">Transmembrane</keyword>
<reference evidence="15 17" key="1">
    <citation type="submission" date="2016-07" db="EMBL/GenBank/DDBJ databases">
        <authorList>
            <person name="Jeong J.-J."/>
            <person name="Kim D.W."/>
            <person name="Sang M.K."/>
            <person name="Choi I.-G."/>
            <person name="Kim K.D."/>
        </authorList>
    </citation>
    <scope>NUCLEOTIDE SEQUENCE [LARGE SCALE GENOMIC DNA]</scope>
    <source>
        <strain evidence="15 17">C-26</strain>
    </source>
</reference>
<dbReference type="PANTHER" id="PTHR30069">
    <property type="entry name" value="TONB-DEPENDENT OUTER MEMBRANE RECEPTOR"/>
    <property type="match status" value="1"/>
</dbReference>
<dbReference type="EMBL" id="MAYF01000157">
    <property type="protein sequence ID" value="OCA78747.1"/>
    <property type="molecule type" value="Genomic_DNA"/>
</dbReference>
<evidence type="ECO:0000256" key="5">
    <source>
        <dbReference type="ARBA" id="ARBA00022729"/>
    </source>
</evidence>
<dbReference type="OrthoDB" id="9758472at2"/>
<keyword evidence="9 10" id="KW-0998">Cell outer membrane</keyword>
<keyword evidence="2 10" id="KW-0813">Transport</keyword>
<dbReference type="GO" id="GO:0009279">
    <property type="term" value="C:cell outer membrane"/>
    <property type="evidence" value="ECO:0007669"/>
    <property type="project" value="UniProtKB-SubCell"/>
</dbReference>
<dbReference type="STRING" id="1423959.SAMN05444407_102444"/>
<dbReference type="RefSeq" id="WP_066695289.1">
    <property type="nucleotide sequence ID" value="NZ_FRBM01000002.1"/>
</dbReference>
<dbReference type="InterPro" id="IPR039426">
    <property type="entry name" value="TonB-dep_rcpt-like"/>
</dbReference>
<feature type="domain" description="TonB-dependent receptor-like beta-barrel" evidence="13">
    <location>
        <begin position="169"/>
        <end position="574"/>
    </location>
</feature>
<evidence type="ECO:0000256" key="1">
    <source>
        <dbReference type="ARBA" id="ARBA00004571"/>
    </source>
</evidence>
<feature type="chain" id="PRO_5009922817" evidence="12">
    <location>
        <begin position="20"/>
        <end position="603"/>
    </location>
</feature>
<evidence type="ECO:0000256" key="10">
    <source>
        <dbReference type="PROSITE-ProRule" id="PRU01360"/>
    </source>
</evidence>
<keyword evidence="5 12" id="KW-0732">Signal</keyword>
<proteinExistence type="inferred from homology"/>
<keyword evidence="6" id="KW-0406">Ion transport</keyword>
<reference evidence="16 18" key="2">
    <citation type="submission" date="2016-11" db="EMBL/GenBank/DDBJ databases">
        <authorList>
            <person name="Jaros S."/>
            <person name="Januszkiewicz K."/>
            <person name="Wedrychowicz H."/>
        </authorList>
    </citation>
    <scope>NUCLEOTIDE SEQUENCE [LARGE SCALE GENOMIC DNA]</scope>
    <source>
        <strain evidence="16 18">DSM 27621</strain>
    </source>
</reference>
<keyword evidence="17" id="KW-1185">Reference proteome</keyword>
<organism evidence="16 18">
    <name type="scientific">Chryseobacterium contaminans</name>
    <dbReference type="NCBI Taxonomy" id="1423959"/>
    <lineage>
        <taxon>Bacteria</taxon>
        <taxon>Pseudomonadati</taxon>
        <taxon>Bacteroidota</taxon>
        <taxon>Flavobacteriia</taxon>
        <taxon>Flavobacteriales</taxon>
        <taxon>Weeksellaceae</taxon>
        <taxon>Chryseobacterium group</taxon>
        <taxon>Chryseobacterium</taxon>
    </lineage>
</organism>
<dbReference type="PANTHER" id="PTHR30069:SF53">
    <property type="entry name" value="COLICIN I RECEPTOR-RELATED"/>
    <property type="match status" value="1"/>
</dbReference>
<evidence type="ECO:0000256" key="7">
    <source>
        <dbReference type="ARBA" id="ARBA00023077"/>
    </source>
</evidence>
<evidence type="ECO:0000256" key="11">
    <source>
        <dbReference type="RuleBase" id="RU003357"/>
    </source>
</evidence>
<keyword evidence="3 10" id="KW-1134">Transmembrane beta strand</keyword>
<gene>
    <name evidence="15" type="ORF">BBH99_07665</name>
    <name evidence="16" type="ORF">SAMN05444407_102444</name>
</gene>
<dbReference type="Proteomes" id="UP000093508">
    <property type="component" value="Unassembled WGS sequence"/>
</dbReference>
<comment type="subcellular location">
    <subcellularLocation>
        <location evidence="1 10">Cell outer membrane</location>
        <topology evidence="1 10">Multi-pass membrane protein</topology>
    </subcellularLocation>
</comment>
<dbReference type="GO" id="GO:0006811">
    <property type="term" value="P:monoatomic ion transport"/>
    <property type="evidence" value="ECO:0007669"/>
    <property type="project" value="UniProtKB-KW"/>
</dbReference>
<evidence type="ECO:0000256" key="9">
    <source>
        <dbReference type="ARBA" id="ARBA00023237"/>
    </source>
</evidence>
<comment type="similarity">
    <text evidence="10 11">Belongs to the TonB-dependent receptor family.</text>
</comment>
<evidence type="ECO:0000259" key="14">
    <source>
        <dbReference type="Pfam" id="PF07715"/>
    </source>
</evidence>
<dbReference type="CDD" id="cd01347">
    <property type="entry name" value="ligand_gated_channel"/>
    <property type="match status" value="1"/>
</dbReference>
<evidence type="ECO:0000256" key="6">
    <source>
        <dbReference type="ARBA" id="ARBA00023065"/>
    </source>
</evidence>
<dbReference type="Gene3D" id="2.40.170.20">
    <property type="entry name" value="TonB-dependent receptor, beta-barrel domain"/>
    <property type="match status" value="1"/>
</dbReference>
<dbReference type="GO" id="GO:0015889">
    <property type="term" value="P:cobalamin transport"/>
    <property type="evidence" value="ECO:0007669"/>
    <property type="project" value="TreeGrafter"/>
</dbReference>
<feature type="signal peptide" evidence="12">
    <location>
        <begin position="1"/>
        <end position="19"/>
    </location>
</feature>
<dbReference type="Proteomes" id="UP000184069">
    <property type="component" value="Unassembled WGS sequence"/>
</dbReference>
<dbReference type="EMBL" id="FRBM01000002">
    <property type="protein sequence ID" value="SHL15597.1"/>
    <property type="molecule type" value="Genomic_DNA"/>
</dbReference>
<dbReference type="PROSITE" id="PS52016">
    <property type="entry name" value="TONB_DEPENDENT_REC_3"/>
    <property type="match status" value="1"/>
</dbReference>
<evidence type="ECO:0000256" key="12">
    <source>
        <dbReference type="SAM" id="SignalP"/>
    </source>
</evidence>
<dbReference type="Gene3D" id="2.170.130.10">
    <property type="entry name" value="TonB-dependent receptor, plug domain"/>
    <property type="match status" value="1"/>
</dbReference>
<keyword evidence="7 11" id="KW-0798">TonB box</keyword>
<dbReference type="InterPro" id="IPR012910">
    <property type="entry name" value="Plug_dom"/>
</dbReference>
<evidence type="ECO:0000259" key="13">
    <source>
        <dbReference type="Pfam" id="PF00593"/>
    </source>
</evidence>
<evidence type="ECO:0000313" key="17">
    <source>
        <dbReference type="Proteomes" id="UP000093508"/>
    </source>
</evidence>
<name>A0A1M6YBC4_9FLAO</name>
<dbReference type="AlphaFoldDB" id="A0A1M6YBC4"/>
<protein>
    <submittedName>
        <fullName evidence="16">Iron complex outermembrane recepter protein</fullName>
    </submittedName>
    <submittedName>
        <fullName evidence="15">TonB-dependent receptor</fullName>
    </submittedName>
</protein>
<evidence type="ECO:0000313" key="18">
    <source>
        <dbReference type="Proteomes" id="UP000184069"/>
    </source>
</evidence>
<evidence type="ECO:0000313" key="16">
    <source>
        <dbReference type="EMBL" id="SHL15597.1"/>
    </source>
</evidence>
<keyword evidence="8 10" id="KW-0472">Membrane</keyword>
<evidence type="ECO:0000256" key="2">
    <source>
        <dbReference type="ARBA" id="ARBA00022448"/>
    </source>
</evidence>
<dbReference type="InterPro" id="IPR037066">
    <property type="entry name" value="Plug_dom_sf"/>
</dbReference>
<dbReference type="InterPro" id="IPR036942">
    <property type="entry name" value="Beta-barrel_TonB_sf"/>
</dbReference>
<dbReference type="Pfam" id="PF00593">
    <property type="entry name" value="TonB_dep_Rec_b-barrel"/>
    <property type="match status" value="1"/>
</dbReference>
<keyword evidence="15" id="KW-0675">Receptor</keyword>
<evidence type="ECO:0000256" key="4">
    <source>
        <dbReference type="ARBA" id="ARBA00022692"/>
    </source>
</evidence>
<dbReference type="SUPFAM" id="SSF56935">
    <property type="entry name" value="Porins"/>
    <property type="match status" value="1"/>
</dbReference>
<evidence type="ECO:0000256" key="8">
    <source>
        <dbReference type="ARBA" id="ARBA00023136"/>
    </source>
</evidence>
<feature type="domain" description="TonB-dependent receptor plug" evidence="14">
    <location>
        <begin position="42"/>
        <end position="147"/>
    </location>
</feature>
<evidence type="ECO:0000313" key="15">
    <source>
        <dbReference type="EMBL" id="OCA78747.1"/>
    </source>
</evidence>
<sequence length="603" mass="68293">MIKKIGSAFFLGSLLWVSAQEKTTDIENIEFQGKFISTPYKSANQNITVITKEDIANAPSKSIDEILQQVPGMDIRRRGSNGVQSDISFRGSSFEQVLLLLNGVRINDSQTGHNSMNLPVDLEDVEKIEIIKGPAARRFGQNAYAGVINVITRPGAGKKVKISAEGGDYSSYGLGFNAQMGNEKFANTLQANTSGSQGYMYNTDYEIRNVFYQGKLNIKNGDLRLQAGFSEKKFGANGFYASKSAIDQYEEMQASIVSIAHQQTFGKLKFNSNVYWRRGQDMYLYTRQNPKGYRNMHIGNNVGGEVNSSYQWGLGTTGVGVELRKEFLVSSNLGNPNRFVSQVFFEHHFSLFDKKLNISPGISWANYSKEGNFFYPGLDVGYNFNPNNKVYGNIAKVHRIPTFTDLYYVSPQERGNPNLLPENGVSSEVGYQYQNQSILAKISGFLRDSKNSIDWVKKDISDKTWAAENVGNIKIKGIEAEINYKMTNWLKMMAGYTYIDGKFQKSNEFVSKYIMDNLRHQFIGKVEAKFLGAFTNEIVYRYNERMNLGSYQLLDNKLSFNKKDYSVYVLVNNITNTKYTEAFGVEMPQRWFHIGFSYIINMK</sequence>
<evidence type="ECO:0000256" key="3">
    <source>
        <dbReference type="ARBA" id="ARBA00022452"/>
    </source>
</evidence>
<dbReference type="InterPro" id="IPR000531">
    <property type="entry name" value="Beta-barrel_TonB"/>
</dbReference>
<dbReference type="Pfam" id="PF07715">
    <property type="entry name" value="Plug"/>
    <property type="match status" value="1"/>
</dbReference>